<dbReference type="EMBL" id="LNYL01000022">
    <property type="protein sequence ID" value="KTD29643.1"/>
    <property type="molecule type" value="Genomic_DNA"/>
</dbReference>
<dbReference type="STRING" id="466.Lmac_0818"/>
<accession>A0A0W0WBC0</accession>
<proteinExistence type="predicted"/>
<organism evidence="1 2">
    <name type="scientific">Legionella maceachernii</name>
    <dbReference type="NCBI Taxonomy" id="466"/>
    <lineage>
        <taxon>Bacteria</taxon>
        <taxon>Pseudomonadati</taxon>
        <taxon>Pseudomonadota</taxon>
        <taxon>Gammaproteobacteria</taxon>
        <taxon>Legionellales</taxon>
        <taxon>Legionellaceae</taxon>
        <taxon>Legionella</taxon>
    </lineage>
</organism>
<dbReference type="PATRIC" id="fig|466.6.peg.874"/>
<keyword evidence="2" id="KW-1185">Reference proteome</keyword>
<reference evidence="1 2" key="1">
    <citation type="submission" date="2015-11" db="EMBL/GenBank/DDBJ databases">
        <title>Genomic analysis of 38 Legionella species identifies large and diverse effector repertoires.</title>
        <authorList>
            <person name="Burstein D."/>
            <person name="Amaro F."/>
            <person name="Zusman T."/>
            <person name="Lifshitz Z."/>
            <person name="Cohen O."/>
            <person name="Gilbert J.A."/>
            <person name="Pupko T."/>
            <person name="Shuman H.A."/>
            <person name="Segal G."/>
        </authorList>
    </citation>
    <scope>NUCLEOTIDE SEQUENCE [LARGE SCALE GENOMIC DNA]</scope>
    <source>
        <strain evidence="1 2">PX-1-G2-E2</strain>
    </source>
</reference>
<dbReference type="Proteomes" id="UP000054908">
    <property type="component" value="Unassembled WGS sequence"/>
</dbReference>
<name>A0A0W0WBC0_9GAMM</name>
<gene>
    <name evidence="1" type="ORF">Lmac_0818</name>
</gene>
<evidence type="ECO:0000313" key="1">
    <source>
        <dbReference type="EMBL" id="KTD29643.1"/>
    </source>
</evidence>
<dbReference type="AlphaFoldDB" id="A0A0W0WBC0"/>
<comment type="caution">
    <text evidence="1">The sequence shown here is derived from an EMBL/GenBank/DDBJ whole genome shotgun (WGS) entry which is preliminary data.</text>
</comment>
<evidence type="ECO:0000313" key="2">
    <source>
        <dbReference type="Proteomes" id="UP000054908"/>
    </source>
</evidence>
<protein>
    <submittedName>
        <fullName evidence="1">Uncharacterized protein</fullName>
    </submittedName>
</protein>
<sequence>MNSSLSITLRRLEEFNEIYKPENCNLSQTLQIYQRVTQSKEESRLFEERGGGSFW</sequence>